<dbReference type="AlphaFoldDB" id="A0A3A9ASI2"/>
<accession>A0A3A9ASI2</accession>
<dbReference type="EMBL" id="RAYQ01000014">
    <property type="protein sequence ID" value="RKI90503.1"/>
    <property type="molecule type" value="Genomic_DNA"/>
</dbReference>
<gene>
    <name evidence="1" type="ORF">D7V94_13855</name>
</gene>
<dbReference type="Proteomes" id="UP000280696">
    <property type="component" value="Unassembled WGS sequence"/>
</dbReference>
<comment type="caution">
    <text evidence="1">The sequence shown here is derived from an EMBL/GenBank/DDBJ whole genome shotgun (WGS) entry which is preliminary data.</text>
</comment>
<protein>
    <recommendedName>
        <fullName evidence="3">FYVE-type domain-containing protein</fullName>
    </recommendedName>
</protein>
<name>A0A3A9ASI2_9FIRM</name>
<proteinExistence type="predicted"/>
<sequence length="73" mass="8470">MGINSRELDEHGYAFCGCCRKKYFVSDLVEPCEFCGKWFCKNCAREVPAGHGHGKICVRCHDKIKRTDRMNKR</sequence>
<dbReference type="InterPro" id="IPR011011">
    <property type="entry name" value="Znf_FYVE_PHD"/>
</dbReference>
<keyword evidence="2" id="KW-1185">Reference proteome</keyword>
<evidence type="ECO:0008006" key="3">
    <source>
        <dbReference type="Google" id="ProtNLM"/>
    </source>
</evidence>
<evidence type="ECO:0000313" key="1">
    <source>
        <dbReference type="EMBL" id="RKI90503.1"/>
    </source>
</evidence>
<evidence type="ECO:0000313" key="2">
    <source>
        <dbReference type="Proteomes" id="UP000280696"/>
    </source>
</evidence>
<organism evidence="1 2">
    <name type="scientific">Parablautia intestinalis</name>
    <dbReference type="NCBI Taxonomy" id="2320100"/>
    <lineage>
        <taxon>Bacteria</taxon>
        <taxon>Bacillati</taxon>
        <taxon>Bacillota</taxon>
        <taxon>Clostridia</taxon>
        <taxon>Lachnospirales</taxon>
        <taxon>Lachnospiraceae</taxon>
        <taxon>Parablautia</taxon>
    </lineage>
</organism>
<dbReference type="RefSeq" id="WP_120470752.1">
    <property type="nucleotide sequence ID" value="NZ_RAYQ01000014.1"/>
</dbReference>
<reference evidence="1 2" key="1">
    <citation type="submission" date="2018-09" db="EMBL/GenBank/DDBJ databases">
        <title>Murine metabolic-syndrome-specific gut microbial biobank.</title>
        <authorList>
            <person name="Liu C."/>
        </authorList>
    </citation>
    <scope>NUCLEOTIDE SEQUENCE [LARGE SCALE GENOMIC DNA]</scope>
    <source>
        <strain evidence="1 2">0.1xD8-82</strain>
    </source>
</reference>
<dbReference type="OrthoDB" id="882119at2"/>
<dbReference type="SUPFAM" id="SSF57903">
    <property type="entry name" value="FYVE/PHD zinc finger"/>
    <property type="match status" value="1"/>
</dbReference>